<comment type="subcellular location">
    <subcellularLocation>
        <location evidence="1">Cell membrane</location>
        <topology evidence="1">Multi-pass membrane protein</topology>
    </subcellularLocation>
</comment>
<dbReference type="AlphaFoldDB" id="A0A0N7M2D6"/>
<gene>
    <name evidence="11" type="primary">prsD_3</name>
    <name evidence="11" type="ORF">TM5383_03054</name>
</gene>
<dbReference type="SUPFAM" id="SSF52540">
    <property type="entry name" value="P-loop containing nucleoside triphosphate hydrolases"/>
    <property type="match status" value="1"/>
</dbReference>
<feature type="region of interest" description="Disordered" evidence="7">
    <location>
        <begin position="684"/>
        <end position="704"/>
    </location>
</feature>
<keyword evidence="5 8" id="KW-1133">Transmembrane helix</keyword>
<sequence>MNPIQHSRRMIAPLLVFSLLSNLAVLISPLFMMQVLDRVVPSGNTATLVLLGALALSALLVQGVAEGLRDLSLRRLGTWIEGTGSGQLMQDCGASPAETDMAEHCAAVAGLTQALRGPTAQAALSLPWLPLFILALALIHAGFVALLFGLLCALFLLDRILTITTVTTQMQLAQDQQREQTLFQNAGKQGQRLGNAMATQHMLARAFSLQVRRHQHSDRLDLPQAFGGSIAGVLRSAGQVMALGLGAYLVTQNQLSAGGMIAASLIVSRSYGSCETVLKQGPALRQALEHYRVLLRRPQMHAPSMALPAFKGALTAENLTCPRGGGAAPYLDRVSFSLAPGECLAIVGAAGSGKTSLLQALSGLKPAAIGSTFYDDSAQRSLPPEASYRLIGSLPQRADLIAGSLADNIACFDPDRDDDAVVAAAQAAGVHGLIAALPEGYESDLSRCPHVLSAGQVQRVALARALYTQPRYLFLDEPNALLDGDGERALLQTLLRLKASGTTIVMVLHRSGVMGVADKILRLDQGRVVDFGPRAEVLARLSGNQRQIRLPALATSQHDLRDWVASQFTRASDEAFSQKAQIIAQEMFQLALAAAGEQANPPPELAFSLKFRDEFECDLRMAGDVALDLSEKIIRVRKELRHGREMGQGSSRDEQALAALERMGSALCQQTLEGRTTLQASVLAHNAPRSSGGREQGQRQEVLQ</sequence>
<dbReference type="OrthoDB" id="9806127at2"/>
<feature type="transmembrane region" description="Helical" evidence="8">
    <location>
        <begin position="12"/>
        <end position="33"/>
    </location>
</feature>
<evidence type="ECO:0000256" key="1">
    <source>
        <dbReference type="ARBA" id="ARBA00004651"/>
    </source>
</evidence>
<feature type="transmembrane region" description="Helical" evidence="8">
    <location>
        <begin position="45"/>
        <end position="65"/>
    </location>
</feature>
<dbReference type="Gene3D" id="1.20.1560.10">
    <property type="entry name" value="ABC transporter type 1, transmembrane domain"/>
    <property type="match status" value="1"/>
</dbReference>
<evidence type="ECO:0000256" key="6">
    <source>
        <dbReference type="ARBA" id="ARBA00023136"/>
    </source>
</evidence>
<name>A0A0N7M2D6_9RHOB</name>
<dbReference type="STRING" id="340021.TM5383_03054"/>
<dbReference type="Proteomes" id="UP000051681">
    <property type="component" value="Unassembled WGS sequence"/>
</dbReference>
<dbReference type="PROSITE" id="PS50929">
    <property type="entry name" value="ABC_TM1F"/>
    <property type="match status" value="1"/>
</dbReference>
<feature type="domain" description="ABC transmembrane type-1" evidence="10">
    <location>
        <begin position="14"/>
        <end position="286"/>
    </location>
</feature>
<dbReference type="GO" id="GO:0015421">
    <property type="term" value="F:ABC-type oligopeptide transporter activity"/>
    <property type="evidence" value="ECO:0007669"/>
    <property type="project" value="TreeGrafter"/>
</dbReference>
<dbReference type="PROSITE" id="PS50893">
    <property type="entry name" value="ABC_TRANSPORTER_2"/>
    <property type="match status" value="1"/>
</dbReference>
<keyword evidence="4 11" id="KW-0067">ATP-binding</keyword>
<organism evidence="11 12">
    <name type="scientific">Thalassovita mediterranea</name>
    <dbReference type="NCBI Taxonomy" id="340021"/>
    <lineage>
        <taxon>Bacteria</taxon>
        <taxon>Pseudomonadati</taxon>
        <taxon>Pseudomonadota</taxon>
        <taxon>Alphaproteobacteria</taxon>
        <taxon>Rhodobacterales</taxon>
        <taxon>Roseobacteraceae</taxon>
        <taxon>Thalassovita</taxon>
    </lineage>
</organism>
<protein>
    <submittedName>
        <fullName evidence="11">Type I secretion system ATP-binding protein PrsD</fullName>
    </submittedName>
</protein>
<dbReference type="InterPro" id="IPR039421">
    <property type="entry name" value="Type_1_exporter"/>
</dbReference>
<dbReference type="InterPro" id="IPR027417">
    <property type="entry name" value="P-loop_NTPase"/>
</dbReference>
<evidence type="ECO:0000259" key="9">
    <source>
        <dbReference type="PROSITE" id="PS50893"/>
    </source>
</evidence>
<accession>A0A0N7M2D6</accession>
<evidence type="ECO:0000313" key="11">
    <source>
        <dbReference type="EMBL" id="CUH85811.1"/>
    </source>
</evidence>
<dbReference type="PANTHER" id="PTHR43394">
    <property type="entry name" value="ATP-DEPENDENT PERMEASE MDL1, MITOCHONDRIAL"/>
    <property type="match status" value="1"/>
</dbReference>
<dbReference type="RefSeq" id="WP_058319879.1">
    <property type="nucleotide sequence ID" value="NZ_CYSF01000018.1"/>
</dbReference>
<keyword evidence="12" id="KW-1185">Reference proteome</keyword>
<dbReference type="SMART" id="SM00382">
    <property type="entry name" value="AAA"/>
    <property type="match status" value="1"/>
</dbReference>
<evidence type="ECO:0000256" key="8">
    <source>
        <dbReference type="SAM" id="Phobius"/>
    </source>
</evidence>
<feature type="domain" description="ABC transporter" evidence="9">
    <location>
        <begin position="314"/>
        <end position="550"/>
    </location>
</feature>
<feature type="transmembrane region" description="Helical" evidence="8">
    <location>
        <begin position="131"/>
        <end position="157"/>
    </location>
</feature>
<dbReference type="InterPro" id="IPR036640">
    <property type="entry name" value="ABC1_TM_sf"/>
</dbReference>
<keyword evidence="2 8" id="KW-0812">Transmembrane</keyword>
<dbReference type="Pfam" id="PF00005">
    <property type="entry name" value="ABC_tran"/>
    <property type="match status" value="1"/>
</dbReference>
<dbReference type="InterPro" id="IPR003593">
    <property type="entry name" value="AAA+_ATPase"/>
</dbReference>
<dbReference type="EMBL" id="CYSF01000018">
    <property type="protein sequence ID" value="CUH85811.1"/>
    <property type="molecule type" value="Genomic_DNA"/>
</dbReference>
<evidence type="ECO:0000256" key="3">
    <source>
        <dbReference type="ARBA" id="ARBA00022741"/>
    </source>
</evidence>
<evidence type="ECO:0000256" key="7">
    <source>
        <dbReference type="SAM" id="MobiDB-lite"/>
    </source>
</evidence>
<evidence type="ECO:0000256" key="2">
    <source>
        <dbReference type="ARBA" id="ARBA00022692"/>
    </source>
</evidence>
<keyword evidence="6 8" id="KW-0472">Membrane</keyword>
<proteinExistence type="predicted"/>
<dbReference type="InterPro" id="IPR003439">
    <property type="entry name" value="ABC_transporter-like_ATP-bd"/>
</dbReference>
<dbReference type="PANTHER" id="PTHR43394:SF1">
    <property type="entry name" value="ATP-BINDING CASSETTE SUB-FAMILY B MEMBER 10, MITOCHONDRIAL"/>
    <property type="match status" value="1"/>
</dbReference>
<dbReference type="Gene3D" id="3.40.50.300">
    <property type="entry name" value="P-loop containing nucleotide triphosphate hydrolases"/>
    <property type="match status" value="1"/>
</dbReference>
<reference evidence="11 12" key="1">
    <citation type="submission" date="2015-09" db="EMBL/GenBank/DDBJ databases">
        <authorList>
            <consortium name="Swine Surveillance"/>
        </authorList>
    </citation>
    <scope>NUCLEOTIDE SEQUENCE [LARGE SCALE GENOMIC DNA]</scope>
    <source>
        <strain evidence="11 12">CECT 8383</strain>
    </source>
</reference>
<dbReference type="GO" id="GO:0005886">
    <property type="term" value="C:plasma membrane"/>
    <property type="evidence" value="ECO:0007669"/>
    <property type="project" value="UniProtKB-SubCell"/>
</dbReference>
<dbReference type="GO" id="GO:0016887">
    <property type="term" value="F:ATP hydrolysis activity"/>
    <property type="evidence" value="ECO:0007669"/>
    <property type="project" value="InterPro"/>
</dbReference>
<dbReference type="GO" id="GO:0005524">
    <property type="term" value="F:ATP binding"/>
    <property type="evidence" value="ECO:0007669"/>
    <property type="project" value="UniProtKB-KW"/>
</dbReference>
<evidence type="ECO:0000256" key="5">
    <source>
        <dbReference type="ARBA" id="ARBA00022989"/>
    </source>
</evidence>
<dbReference type="SUPFAM" id="SSF90123">
    <property type="entry name" value="ABC transporter transmembrane region"/>
    <property type="match status" value="1"/>
</dbReference>
<evidence type="ECO:0000259" key="10">
    <source>
        <dbReference type="PROSITE" id="PS50929"/>
    </source>
</evidence>
<dbReference type="InterPro" id="IPR011527">
    <property type="entry name" value="ABC1_TM_dom"/>
</dbReference>
<evidence type="ECO:0000256" key="4">
    <source>
        <dbReference type="ARBA" id="ARBA00022840"/>
    </source>
</evidence>
<keyword evidence="3" id="KW-0547">Nucleotide-binding</keyword>
<evidence type="ECO:0000313" key="12">
    <source>
        <dbReference type="Proteomes" id="UP000051681"/>
    </source>
</evidence>